<dbReference type="EMBL" id="QJKJ01007638">
    <property type="protein sequence ID" value="RDX82448.1"/>
    <property type="molecule type" value="Genomic_DNA"/>
</dbReference>
<protein>
    <submittedName>
        <fullName evidence="1">Uncharacterized protein</fullName>
    </submittedName>
</protein>
<name>A0A371FVV9_MUCPR</name>
<reference evidence="1" key="1">
    <citation type="submission" date="2018-05" db="EMBL/GenBank/DDBJ databases">
        <title>Draft genome of Mucuna pruriens seed.</title>
        <authorList>
            <person name="Nnadi N.E."/>
            <person name="Vos R."/>
            <person name="Hasami M.H."/>
            <person name="Devisetty U.K."/>
            <person name="Aguiy J.C."/>
        </authorList>
    </citation>
    <scope>NUCLEOTIDE SEQUENCE [LARGE SCALE GENOMIC DNA]</scope>
    <source>
        <strain evidence="1">JCA_2017</strain>
    </source>
</reference>
<dbReference type="Proteomes" id="UP000257109">
    <property type="component" value="Unassembled WGS sequence"/>
</dbReference>
<keyword evidence="2" id="KW-1185">Reference proteome</keyword>
<gene>
    <name evidence="1" type="ORF">CR513_36760</name>
</gene>
<organism evidence="1 2">
    <name type="scientific">Mucuna pruriens</name>
    <name type="common">Velvet bean</name>
    <name type="synonym">Dolichos pruriens</name>
    <dbReference type="NCBI Taxonomy" id="157652"/>
    <lineage>
        <taxon>Eukaryota</taxon>
        <taxon>Viridiplantae</taxon>
        <taxon>Streptophyta</taxon>
        <taxon>Embryophyta</taxon>
        <taxon>Tracheophyta</taxon>
        <taxon>Spermatophyta</taxon>
        <taxon>Magnoliopsida</taxon>
        <taxon>eudicotyledons</taxon>
        <taxon>Gunneridae</taxon>
        <taxon>Pentapetalae</taxon>
        <taxon>rosids</taxon>
        <taxon>fabids</taxon>
        <taxon>Fabales</taxon>
        <taxon>Fabaceae</taxon>
        <taxon>Papilionoideae</taxon>
        <taxon>50 kb inversion clade</taxon>
        <taxon>NPAAA clade</taxon>
        <taxon>indigoferoid/millettioid clade</taxon>
        <taxon>Phaseoleae</taxon>
        <taxon>Mucuna</taxon>
    </lineage>
</organism>
<dbReference type="OrthoDB" id="1418274at2759"/>
<accession>A0A371FVV9</accession>
<comment type="caution">
    <text evidence="1">The sequence shown here is derived from an EMBL/GenBank/DDBJ whole genome shotgun (WGS) entry which is preliminary data.</text>
</comment>
<dbReference type="AlphaFoldDB" id="A0A371FVV9"/>
<proteinExistence type="predicted"/>
<evidence type="ECO:0000313" key="1">
    <source>
        <dbReference type="EMBL" id="RDX82448.1"/>
    </source>
</evidence>
<sequence>MMTFFDACHVDMWDIFENDNYIPTNKEGVEIPRSMWNKENKTRWRPQVTTLRASKDLKKFPMEELLGMLKVHKMELNEDEGQQKGKSIALKA</sequence>
<feature type="non-terminal residue" evidence="1">
    <location>
        <position position="1"/>
    </location>
</feature>
<evidence type="ECO:0000313" key="2">
    <source>
        <dbReference type="Proteomes" id="UP000257109"/>
    </source>
</evidence>